<evidence type="ECO:0000313" key="4">
    <source>
        <dbReference type="EMBL" id="CAG8474991.1"/>
    </source>
</evidence>
<feature type="transmembrane region" description="Helical" evidence="2">
    <location>
        <begin position="42"/>
        <end position="63"/>
    </location>
</feature>
<organism evidence="4 5">
    <name type="scientific">Ambispora gerdemannii</name>
    <dbReference type="NCBI Taxonomy" id="144530"/>
    <lineage>
        <taxon>Eukaryota</taxon>
        <taxon>Fungi</taxon>
        <taxon>Fungi incertae sedis</taxon>
        <taxon>Mucoromycota</taxon>
        <taxon>Glomeromycotina</taxon>
        <taxon>Glomeromycetes</taxon>
        <taxon>Archaeosporales</taxon>
        <taxon>Ambisporaceae</taxon>
        <taxon>Ambispora</taxon>
    </lineage>
</organism>
<proteinExistence type="predicted"/>
<keyword evidence="2" id="KW-1133">Transmembrane helix</keyword>
<protein>
    <submittedName>
        <fullName evidence="4">4125_t:CDS:1</fullName>
    </submittedName>
</protein>
<dbReference type="SUPFAM" id="SSF82199">
    <property type="entry name" value="SET domain"/>
    <property type="match status" value="1"/>
</dbReference>
<name>A0A9N8W648_9GLOM</name>
<dbReference type="Gene3D" id="2.170.270.10">
    <property type="entry name" value="SET domain"/>
    <property type="match status" value="1"/>
</dbReference>
<evidence type="ECO:0000256" key="2">
    <source>
        <dbReference type="SAM" id="Phobius"/>
    </source>
</evidence>
<dbReference type="Pfam" id="PF00856">
    <property type="entry name" value="SET"/>
    <property type="match status" value="1"/>
</dbReference>
<dbReference type="OrthoDB" id="6141102at2759"/>
<evidence type="ECO:0000313" key="5">
    <source>
        <dbReference type="Proteomes" id="UP000789831"/>
    </source>
</evidence>
<evidence type="ECO:0000256" key="1">
    <source>
        <dbReference type="SAM" id="MobiDB-lite"/>
    </source>
</evidence>
<keyword evidence="5" id="KW-1185">Reference proteome</keyword>
<dbReference type="InterPro" id="IPR001214">
    <property type="entry name" value="SET_dom"/>
</dbReference>
<comment type="caution">
    <text evidence="4">The sequence shown here is derived from an EMBL/GenBank/DDBJ whole genome shotgun (WGS) entry which is preliminary data.</text>
</comment>
<dbReference type="Proteomes" id="UP000789831">
    <property type="component" value="Unassembled WGS sequence"/>
</dbReference>
<dbReference type="PROSITE" id="PS50280">
    <property type="entry name" value="SET"/>
    <property type="match status" value="1"/>
</dbReference>
<dbReference type="AlphaFoldDB" id="A0A9N8W648"/>
<dbReference type="EMBL" id="CAJVPL010000261">
    <property type="protein sequence ID" value="CAG8474991.1"/>
    <property type="molecule type" value="Genomic_DNA"/>
</dbReference>
<sequence length="586" mass="67867">MSTKTSNNTKKSKKQNEELHTQVSDKTKHVGNWLFQDQTFTITLQPITILTFLALFVSSFVAWDRHTRQIFCEIVRGELDNDRVQWIEISNNPTSLNYTLYENGAFVFKHIFLEDFKEEFDVEPLYFSEYEPRVTELLANFDLQKVLRENETEFEKNLLESIYSETELYTHFVEDIENQVKNGTYVDDGRFYARWVNDKLRYGMFASRDIENGEFLGVYCGVYSVDVEDVEYAWEYNFLTKVTDENEEFVRILIDAKYKGNYMRFANHRDDNQNAESIYIIYKNHWVVVYVARTNIKAHDQIFVSYGTAYWQDRDKMVFRTLYQINIDLITQNPQRTVLGNPNADIVNDLGGQVLRPMDTIEEKFSAPANNHIHVTVEVPAFPDTAEAPSGITKEGSSYKRTIDRFTDTTQQFANIASEKTKSLSSMNQTHLDELLKHLHFRRTTSVIIVNSTNKDFDERFVWDERTENQHAEDQKDGQGHVIKRGLSGGIRAGFELKKTVQDSDVNQAIAELIVTNIVSNHAPPIHVMLLTLLREHLSKIPLTATTTTIDSNFPIGARSNCFRHLENLQHGKVFENDGEAGPIFE</sequence>
<accession>A0A9N8W648</accession>
<keyword evidence="2" id="KW-0472">Membrane</keyword>
<dbReference type="InterPro" id="IPR046341">
    <property type="entry name" value="SET_dom_sf"/>
</dbReference>
<gene>
    <name evidence="4" type="ORF">AGERDE_LOCUS2933</name>
</gene>
<reference evidence="4" key="1">
    <citation type="submission" date="2021-06" db="EMBL/GenBank/DDBJ databases">
        <authorList>
            <person name="Kallberg Y."/>
            <person name="Tangrot J."/>
            <person name="Rosling A."/>
        </authorList>
    </citation>
    <scope>NUCLEOTIDE SEQUENCE</scope>
    <source>
        <strain evidence="4">MT106</strain>
    </source>
</reference>
<keyword evidence="2" id="KW-0812">Transmembrane</keyword>
<feature type="domain" description="SET" evidence="3">
    <location>
        <begin position="189"/>
        <end position="307"/>
    </location>
</feature>
<dbReference type="SMART" id="SM00317">
    <property type="entry name" value="SET"/>
    <property type="match status" value="1"/>
</dbReference>
<feature type="region of interest" description="Disordered" evidence="1">
    <location>
        <begin position="1"/>
        <end position="23"/>
    </location>
</feature>
<evidence type="ECO:0000259" key="3">
    <source>
        <dbReference type="PROSITE" id="PS50280"/>
    </source>
</evidence>
<feature type="compositionally biased region" description="Basic and acidic residues" evidence="1">
    <location>
        <begin position="14"/>
        <end position="23"/>
    </location>
</feature>